<comment type="caution">
    <text evidence="1">The sequence shown here is derived from an EMBL/GenBank/DDBJ whole genome shotgun (WGS) entry which is preliminary data.</text>
</comment>
<accession>A0A1C2HWI8</accession>
<dbReference type="InterPro" id="IPR019270">
    <property type="entry name" value="DUF2283"/>
</dbReference>
<dbReference type="Proteomes" id="UP000094893">
    <property type="component" value="Unassembled WGS sequence"/>
</dbReference>
<dbReference type="Pfam" id="PF10049">
    <property type="entry name" value="DUF2283"/>
    <property type="match status" value="1"/>
</dbReference>
<protein>
    <recommendedName>
        <fullName evidence="3">DUF2283 domain-containing protein</fullName>
    </recommendedName>
</protein>
<dbReference type="AlphaFoldDB" id="A0A1C2HWI8"/>
<gene>
    <name evidence="1" type="ORF">A6P07_18890</name>
</gene>
<evidence type="ECO:0000313" key="1">
    <source>
        <dbReference type="EMBL" id="OCX68091.1"/>
    </source>
</evidence>
<sequence>MKVRYDPETDTLTLRLSEHPVSESDEAKPGVILDFDQAGNVVSIEILDASKAGAMPQSIEYAYGAA</sequence>
<dbReference type="RefSeq" id="WP_024895212.1">
    <property type="nucleotide sequence ID" value="NZ_LWRZ01000216.1"/>
</dbReference>
<name>A0A1C2HWI8_ACITH</name>
<dbReference type="PANTHER" id="PTHR37029">
    <property type="entry name" value="SSR1768 PROTEIN"/>
    <property type="match status" value="1"/>
</dbReference>
<dbReference type="EMBL" id="LWSA01000314">
    <property type="protein sequence ID" value="OCX68091.1"/>
    <property type="molecule type" value="Genomic_DNA"/>
</dbReference>
<evidence type="ECO:0000313" key="2">
    <source>
        <dbReference type="Proteomes" id="UP000094893"/>
    </source>
</evidence>
<dbReference type="PANTHER" id="PTHR37029:SF1">
    <property type="entry name" value="SSR1768 PROTEIN"/>
    <property type="match status" value="1"/>
</dbReference>
<reference evidence="1 2" key="1">
    <citation type="journal article" date="2016" name="Int. J. Mol. Sci.">
        <title>Comparative genomics of the extreme acidophile Acidithiobacillus thiooxidans reveals intraspecific divergence and niche adaptation.</title>
        <authorList>
            <person name="Zhang X."/>
            <person name="Feng X."/>
            <person name="Tao J."/>
            <person name="Ma L."/>
            <person name="Xiao Y."/>
            <person name="Liang Y."/>
            <person name="Liu X."/>
            <person name="Yin H."/>
        </authorList>
    </citation>
    <scope>NUCLEOTIDE SEQUENCE [LARGE SCALE GENOMIC DNA]</scope>
    <source>
        <strain evidence="1 2">A02</strain>
    </source>
</reference>
<evidence type="ECO:0008006" key="3">
    <source>
        <dbReference type="Google" id="ProtNLM"/>
    </source>
</evidence>
<proteinExistence type="predicted"/>
<organism evidence="1 2">
    <name type="scientific">Acidithiobacillus thiooxidans</name>
    <name type="common">Thiobacillus thiooxidans</name>
    <dbReference type="NCBI Taxonomy" id="930"/>
    <lineage>
        <taxon>Bacteria</taxon>
        <taxon>Pseudomonadati</taxon>
        <taxon>Pseudomonadota</taxon>
        <taxon>Acidithiobacillia</taxon>
        <taxon>Acidithiobacillales</taxon>
        <taxon>Acidithiobacillaceae</taxon>
        <taxon>Acidithiobacillus</taxon>
    </lineage>
</organism>